<dbReference type="PROSITE" id="PS50106">
    <property type="entry name" value="PDZ"/>
    <property type="match status" value="1"/>
</dbReference>
<dbReference type="SUPFAM" id="SSF50156">
    <property type="entry name" value="PDZ domain-like"/>
    <property type="match status" value="1"/>
</dbReference>
<dbReference type="AlphaFoldDB" id="A0A812JQT6"/>
<accession>A0A812JQT6</accession>
<dbReference type="InterPro" id="IPR001478">
    <property type="entry name" value="PDZ"/>
</dbReference>
<evidence type="ECO:0000313" key="2">
    <source>
        <dbReference type="EMBL" id="CAE7211571.1"/>
    </source>
</evidence>
<keyword evidence="3" id="KW-1185">Reference proteome</keyword>
<reference evidence="2" key="1">
    <citation type="submission" date="2021-02" db="EMBL/GenBank/DDBJ databases">
        <authorList>
            <person name="Dougan E. K."/>
            <person name="Rhodes N."/>
            <person name="Thang M."/>
            <person name="Chan C."/>
        </authorList>
    </citation>
    <scope>NUCLEOTIDE SEQUENCE</scope>
</reference>
<evidence type="ECO:0000259" key="1">
    <source>
        <dbReference type="PROSITE" id="PS50106"/>
    </source>
</evidence>
<name>A0A812JQT6_9DINO</name>
<dbReference type="Gene3D" id="2.30.42.10">
    <property type="match status" value="1"/>
</dbReference>
<evidence type="ECO:0000313" key="3">
    <source>
        <dbReference type="Proteomes" id="UP000604046"/>
    </source>
</evidence>
<dbReference type="Proteomes" id="UP000604046">
    <property type="component" value="Unassembled WGS sequence"/>
</dbReference>
<dbReference type="EMBL" id="CAJNDS010000491">
    <property type="protein sequence ID" value="CAE7211571.1"/>
    <property type="molecule type" value="Genomic_DNA"/>
</dbReference>
<organism evidence="2 3">
    <name type="scientific">Symbiodinium natans</name>
    <dbReference type="NCBI Taxonomy" id="878477"/>
    <lineage>
        <taxon>Eukaryota</taxon>
        <taxon>Sar</taxon>
        <taxon>Alveolata</taxon>
        <taxon>Dinophyceae</taxon>
        <taxon>Suessiales</taxon>
        <taxon>Symbiodiniaceae</taxon>
        <taxon>Symbiodinium</taxon>
    </lineage>
</organism>
<comment type="caution">
    <text evidence="2">The sequence shown here is derived from an EMBL/GenBank/DDBJ whole genome shotgun (WGS) entry which is preliminary data.</text>
</comment>
<gene>
    <name evidence="2" type="ORF">SNAT2548_LOCUS7119</name>
</gene>
<dbReference type="OrthoDB" id="413763at2759"/>
<dbReference type="InterPro" id="IPR036034">
    <property type="entry name" value="PDZ_sf"/>
</dbReference>
<protein>
    <recommendedName>
        <fullName evidence="1">PDZ domain-containing protein</fullName>
    </recommendedName>
</protein>
<sequence length="134" mass="14381">MGNSACCTGAEASADHEQKEITRKEAVPGAPDLPGPDVSAPMAAQASPGEYFIQLNKSTGARLGIDVDHKDGETLLIEVINDGLVMDWNTAGNKDRVQVGDRIVEVNGINKDVLQLVDECKKNQVLTLKLRRGQ</sequence>
<feature type="domain" description="PDZ" evidence="1">
    <location>
        <begin position="52"/>
        <end position="115"/>
    </location>
</feature>
<proteinExistence type="predicted"/>